<dbReference type="EMBL" id="JANJQO010000091">
    <property type="protein sequence ID" value="KAJ2982169.1"/>
    <property type="molecule type" value="Genomic_DNA"/>
</dbReference>
<proteinExistence type="predicted"/>
<name>A0ACC1NSX5_9HYPO</name>
<accession>A0ACC1NSX5</accession>
<sequence>MAATFPGFPGLPPELRNKIWRAALPGDIGRHLYFYRKRPYWCPRRLEESDPAFIKDVGEMAMEFRTDLLSNSEELDVPLVFVNREARAIALLWLEKQGIKTEEPRPGRCLFKRPFDRTLDTLYIPDDKWDEFDGEPYDRMGEPDLVNQNVDVYGEITRIAISETLFMKDDVIRWLPSLDHWWDITVIFVVVGVQPDTEQTSCCWKLECTDGRALVWYRKTHNFEVQQGTGNVIDEDLHTRIEQLARANLEEQHSYQSLPRLEIRPVYIIRA</sequence>
<dbReference type="Proteomes" id="UP001143910">
    <property type="component" value="Unassembled WGS sequence"/>
</dbReference>
<organism evidence="1 2">
    <name type="scientific">Zarea fungicola</name>
    <dbReference type="NCBI Taxonomy" id="93591"/>
    <lineage>
        <taxon>Eukaryota</taxon>
        <taxon>Fungi</taxon>
        <taxon>Dikarya</taxon>
        <taxon>Ascomycota</taxon>
        <taxon>Pezizomycotina</taxon>
        <taxon>Sordariomycetes</taxon>
        <taxon>Hypocreomycetidae</taxon>
        <taxon>Hypocreales</taxon>
        <taxon>Cordycipitaceae</taxon>
        <taxon>Zarea</taxon>
    </lineage>
</organism>
<protein>
    <submittedName>
        <fullName evidence="1">Uncharacterized protein</fullName>
    </submittedName>
</protein>
<evidence type="ECO:0000313" key="2">
    <source>
        <dbReference type="Proteomes" id="UP001143910"/>
    </source>
</evidence>
<gene>
    <name evidence="1" type="ORF">NQ176_g1569</name>
</gene>
<comment type="caution">
    <text evidence="1">The sequence shown here is derived from an EMBL/GenBank/DDBJ whole genome shotgun (WGS) entry which is preliminary data.</text>
</comment>
<evidence type="ECO:0000313" key="1">
    <source>
        <dbReference type="EMBL" id="KAJ2982169.1"/>
    </source>
</evidence>
<reference evidence="1" key="1">
    <citation type="submission" date="2022-08" db="EMBL/GenBank/DDBJ databases">
        <title>Genome Sequence of Lecanicillium fungicola.</title>
        <authorList>
            <person name="Buettner E."/>
        </authorList>
    </citation>
    <scope>NUCLEOTIDE SEQUENCE</scope>
    <source>
        <strain evidence="1">Babe33</strain>
    </source>
</reference>
<keyword evidence="2" id="KW-1185">Reference proteome</keyword>